<dbReference type="EMBL" id="BARV01008133">
    <property type="protein sequence ID" value="GAI16650.1"/>
    <property type="molecule type" value="Genomic_DNA"/>
</dbReference>
<evidence type="ECO:0008006" key="2">
    <source>
        <dbReference type="Google" id="ProtNLM"/>
    </source>
</evidence>
<reference evidence="1" key="1">
    <citation type="journal article" date="2014" name="Front. Microbiol.">
        <title>High frequency of phylogenetically diverse reductive dehalogenase-homologous genes in deep subseafloor sedimentary metagenomes.</title>
        <authorList>
            <person name="Kawai M."/>
            <person name="Futagami T."/>
            <person name="Toyoda A."/>
            <person name="Takaki Y."/>
            <person name="Nishi S."/>
            <person name="Hori S."/>
            <person name="Arai W."/>
            <person name="Tsubouchi T."/>
            <person name="Morono Y."/>
            <person name="Uchiyama I."/>
            <person name="Ito T."/>
            <person name="Fujiyama A."/>
            <person name="Inagaki F."/>
            <person name="Takami H."/>
        </authorList>
    </citation>
    <scope>NUCLEOTIDE SEQUENCE</scope>
    <source>
        <strain evidence="1">Expedition CK06-06</strain>
    </source>
</reference>
<accession>X1MPN5</accession>
<dbReference type="AlphaFoldDB" id="X1MPN5"/>
<proteinExistence type="predicted"/>
<dbReference type="InterPro" id="IPR011990">
    <property type="entry name" value="TPR-like_helical_dom_sf"/>
</dbReference>
<evidence type="ECO:0000313" key="1">
    <source>
        <dbReference type="EMBL" id="GAI16650.1"/>
    </source>
</evidence>
<sequence>LAEQQEEGALEIERGIASHVTIVGKEVGLPRQIYTDVLSYILKKDKENPLAQLALLKLALIHQKEKDYDKSLNALKELFEKYPRTSLKKECKHALNRAFGAILEEEMKGKRYINIINIYQREKDLFSLVDSPDPFLTIARASIHLNLQDMATE</sequence>
<gene>
    <name evidence="1" type="ORF">S06H3_16437</name>
</gene>
<comment type="caution">
    <text evidence="1">The sequence shown here is derived from an EMBL/GenBank/DDBJ whole genome shotgun (WGS) entry which is preliminary data.</text>
</comment>
<feature type="non-terminal residue" evidence="1">
    <location>
        <position position="1"/>
    </location>
</feature>
<name>X1MPN5_9ZZZZ</name>
<organism evidence="1">
    <name type="scientific">marine sediment metagenome</name>
    <dbReference type="NCBI Taxonomy" id="412755"/>
    <lineage>
        <taxon>unclassified sequences</taxon>
        <taxon>metagenomes</taxon>
        <taxon>ecological metagenomes</taxon>
    </lineage>
</organism>
<protein>
    <recommendedName>
        <fullName evidence="2">Outer membrane lipoprotein BamD-like domain-containing protein</fullName>
    </recommendedName>
</protein>
<dbReference type="SUPFAM" id="SSF48452">
    <property type="entry name" value="TPR-like"/>
    <property type="match status" value="1"/>
</dbReference>
<dbReference type="Gene3D" id="1.25.40.10">
    <property type="entry name" value="Tetratricopeptide repeat domain"/>
    <property type="match status" value="1"/>
</dbReference>